<protein>
    <recommendedName>
        <fullName evidence="11">Lung seven transmembrane receptor</fullName>
    </recommendedName>
</protein>
<keyword evidence="3" id="KW-0732">Signal</keyword>
<dbReference type="InterPro" id="IPR053937">
    <property type="entry name" value="GOST_TM"/>
</dbReference>
<evidence type="ECO:0000256" key="6">
    <source>
        <dbReference type="SAM" id="Phobius"/>
    </source>
</evidence>
<evidence type="ECO:0008006" key="11">
    <source>
        <dbReference type="Google" id="ProtNLM"/>
    </source>
</evidence>
<gene>
    <name evidence="9" type="ORF">SAY87_002819</name>
</gene>
<evidence type="ECO:0000256" key="2">
    <source>
        <dbReference type="ARBA" id="ARBA00022692"/>
    </source>
</evidence>
<feature type="transmembrane region" description="Helical" evidence="6">
    <location>
        <begin position="260"/>
        <end position="286"/>
    </location>
</feature>
<dbReference type="PANTHER" id="PTHR21229">
    <property type="entry name" value="LUNG SEVEN TRANSMEMBRANE RECEPTOR"/>
    <property type="match status" value="1"/>
</dbReference>
<keyword evidence="5 6" id="KW-0472">Membrane</keyword>
<feature type="transmembrane region" description="Helical" evidence="6">
    <location>
        <begin position="377"/>
        <end position="399"/>
    </location>
</feature>
<evidence type="ECO:0000256" key="1">
    <source>
        <dbReference type="ARBA" id="ARBA00004141"/>
    </source>
</evidence>
<feature type="domain" description="GOST seven transmembrane" evidence="7">
    <location>
        <begin position="191"/>
        <end position="387"/>
    </location>
</feature>
<name>A0AAN7Q0U0_9MYRT</name>
<reference evidence="9 10" key="1">
    <citation type="journal article" date="2023" name="Hortic Res">
        <title>Pangenome of water caltrop reveals structural variations and asymmetric subgenome divergence after allopolyploidization.</title>
        <authorList>
            <person name="Zhang X."/>
            <person name="Chen Y."/>
            <person name="Wang L."/>
            <person name="Yuan Y."/>
            <person name="Fang M."/>
            <person name="Shi L."/>
            <person name="Lu R."/>
            <person name="Comes H.P."/>
            <person name="Ma Y."/>
            <person name="Chen Y."/>
            <person name="Huang G."/>
            <person name="Zhou Y."/>
            <person name="Zheng Z."/>
            <person name="Qiu Y."/>
        </authorList>
    </citation>
    <scope>NUCLEOTIDE SEQUENCE [LARGE SCALE GENOMIC DNA]</scope>
    <source>
        <tissue evidence="9">Roots</tissue>
    </source>
</reference>
<dbReference type="Pfam" id="PF21904">
    <property type="entry name" value="CAND6-7_N"/>
    <property type="match status" value="1"/>
</dbReference>
<dbReference type="GO" id="GO:0016020">
    <property type="term" value="C:membrane"/>
    <property type="evidence" value="ECO:0007669"/>
    <property type="project" value="UniProtKB-SubCell"/>
</dbReference>
<comment type="caution">
    <text evidence="9">The sequence shown here is derived from an EMBL/GenBank/DDBJ whole genome shotgun (WGS) entry which is preliminary data.</text>
</comment>
<keyword evidence="2 6" id="KW-0812">Transmembrane</keyword>
<keyword evidence="4 6" id="KW-1133">Transmembrane helix</keyword>
<proteinExistence type="predicted"/>
<evidence type="ECO:0000256" key="5">
    <source>
        <dbReference type="ARBA" id="ARBA00023136"/>
    </source>
</evidence>
<dbReference type="GO" id="GO:0005794">
    <property type="term" value="C:Golgi apparatus"/>
    <property type="evidence" value="ECO:0007669"/>
    <property type="project" value="TreeGrafter"/>
</dbReference>
<dbReference type="PANTHER" id="PTHR21229:SF21">
    <property type="entry name" value="OS04G0508600 PROTEIN"/>
    <property type="match status" value="1"/>
</dbReference>
<sequence>MSVSWIYFLPFTKSREPAHPCKLLCAFLLLLIIIIASIPFSAGEIKDIRIADDPRHMILFERFGFGPDGRVVVYIENVSYKSNRRHPSSPLDPSQMGFFLVRDSLFPRIIRDHDHLCALSSNYVMQVFRFSDLSIGSTYNGTVAISDPDEYILVFGNCLPEYKVSMTVHTEMYNLQHYGIDRNFLPMGQTPLPLMYFLIFITYCGLFITWLFVCLNNRPVVDKIHLLMGALLILKALKSFCASEDLAYMARTGTPHGWDVAFYVFGFLKGTMMFVVIALIGSGWSVLRPFLQDREKKVLMAIIPLQVLENVAYIAVEEAGPAVRNPTWWNFVFLFIDLTCCFAVVFPVVWSIRALRKSGGDRKACRSLDKLSLFKKFYMVVIGYLYFTRVVVLALGSLLGYRFEWLMALIAEGASLGFYGFVFWNFQPVEKSPYLMINGESDDTKIEISPIYTLDGEYDDDHDEE</sequence>
<dbReference type="InterPro" id="IPR054103">
    <property type="entry name" value="CAND6-7_N"/>
</dbReference>
<evidence type="ECO:0000259" key="7">
    <source>
        <dbReference type="Pfam" id="PF06814"/>
    </source>
</evidence>
<evidence type="ECO:0000313" key="9">
    <source>
        <dbReference type="EMBL" id="KAK4754715.1"/>
    </source>
</evidence>
<dbReference type="InterPro" id="IPR009637">
    <property type="entry name" value="GPR107/GPR108-like"/>
</dbReference>
<feature type="domain" description="CAND6/7 N-terminal" evidence="8">
    <location>
        <begin position="46"/>
        <end position="174"/>
    </location>
</feature>
<dbReference type="Pfam" id="PF06814">
    <property type="entry name" value="GOST_TM"/>
    <property type="match status" value="1"/>
</dbReference>
<keyword evidence="10" id="KW-1185">Reference proteome</keyword>
<feature type="transmembrane region" description="Helical" evidence="6">
    <location>
        <begin position="328"/>
        <end position="356"/>
    </location>
</feature>
<feature type="transmembrane region" description="Helical" evidence="6">
    <location>
        <begin position="405"/>
        <end position="426"/>
    </location>
</feature>
<comment type="subcellular location">
    <subcellularLocation>
        <location evidence="1">Membrane</location>
        <topology evidence="1">Multi-pass membrane protein</topology>
    </subcellularLocation>
</comment>
<feature type="transmembrane region" description="Helical" evidence="6">
    <location>
        <begin position="194"/>
        <end position="212"/>
    </location>
</feature>
<evidence type="ECO:0000259" key="8">
    <source>
        <dbReference type="Pfam" id="PF21904"/>
    </source>
</evidence>
<evidence type="ECO:0000256" key="4">
    <source>
        <dbReference type="ARBA" id="ARBA00022989"/>
    </source>
</evidence>
<dbReference type="Proteomes" id="UP001345219">
    <property type="component" value="Chromosome 2"/>
</dbReference>
<evidence type="ECO:0000313" key="10">
    <source>
        <dbReference type="Proteomes" id="UP001345219"/>
    </source>
</evidence>
<evidence type="ECO:0000256" key="3">
    <source>
        <dbReference type="ARBA" id="ARBA00022729"/>
    </source>
</evidence>
<accession>A0AAN7Q0U0</accession>
<organism evidence="9 10">
    <name type="scientific">Trapa incisa</name>
    <dbReference type="NCBI Taxonomy" id="236973"/>
    <lineage>
        <taxon>Eukaryota</taxon>
        <taxon>Viridiplantae</taxon>
        <taxon>Streptophyta</taxon>
        <taxon>Embryophyta</taxon>
        <taxon>Tracheophyta</taxon>
        <taxon>Spermatophyta</taxon>
        <taxon>Magnoliopsida</taxon>
        <taxon>eudicotyledons</taxon>
        <taxon>Gunneridae</taxon>
        <taxon>Pentapetalae</taxon>
        <taxon>rosids</taxon>
        <taxon>malvids</taxon>
        <taxon>Myrtales</taxon>
        <taxon>Lythraceae</taxon>
        <taxon>Trapa</taxon>
    </lineage>
</organism>
<dbReference type="AlphaFoldDB" id="A0AAN7Q0U0"/>
<dbReference type="EMBL" id="JAXIOK010000015">
    <property type="protein sequence ID" value="KAK4754715.1"/>
    <property type="molecule type" value="Genomic_DNA"/>
</dbReference>